<dbReference type="KEGG" id="thd:BHV28_06790"/>
<dbReference type="STRING" id="1902579.BHV28_06790"/>
<organism evidence="2 3">
    <name type="scientific">Candidatus Tokpelaia hoelldobleri</name>
    <dbReference type="NCBI Taxonomy" id="1902579"/>
    <lineage>
        <taxon>Bacteria</taxon>
        <taxon>Pseudomonadati</taxon>
        <taxon>Pseudomonadota</taxon>
        <taxon>Alphaproteobacteria</taxon>
        <taxon>Hyphomicrobiales</taxon>
        <taxon>Candidatus Tokpelaia</taxon>
    </lineage>
</organism>
<reference evidence="2 3" key="2">
    <citation type="journal article" date="2016" name="Sci. Rep.">
        <title>The genome of Rhizobiales bacteria in predatory ants reveals urease gene functions but no genes for nitrogen fixation.</title>
        <authorList>
            <person name="Neuvonen M.M."/>
            <person name="Tamarit D."/>
            <person name="Naslund K."/>
            <person name="Liebig J."/>
            <person name="Feldhaar H."/>
            <person name="Moran N.A."/>
            <person name="Guy L."/>
            <person name="Andersson S.G."/>
        </authorList>
    </citation>
    <scope>NUCLEOTIDE SEQUENCE [LARGE SCALE GENOMIC DNA]</scope>
    <source>
        <strain evidence="2 3">Hsal</strain>
    </source>
</reference>
<keyword evidence="1" id="KW-0732">Signal</keyword>
<reference evidence="2 3" key="1">
    <citation type="journal article" date="2010" name="Science">
        <title>Genomic comparison of the ants Camponotus floridanus and Harpegnathos saltator.</title>
        <authorList>
            <person name="Bonasio R."/>
            <person name="Zhang G."/>
            <person name="Ye C."/>
            <person name="Mutti N.S."/>
            <person name="Fang X."/>
            <person name="Qin N."/>
            <person name="Donahue G."/>
            <person name="Yang P."/>
            <person name="Li Q."/>
            <person name="Li C."/>
            <person name="Zhang P."/>
            <person name="Huang Z."/>
            <person name="Berger S.L."/>
            <person name="Reinberg D."/>
            <person name="Wang J."/>
            <person name="Liebig J."/>
        </authorList>
    </citation>
    <scope>NUCLEOTIDE SEQUENCE [LARGE SCALE GENOMIC DNA]</scope>
    <source>
        <strain evidence="2 3">Hsal</strain>
    </source>
</reference>
<dbReference type="Proteomes" id="UP000188912">
    <property type="component" value="Chromosome"/>
</dbReference>
<keyword evidence="3" id="KW-1185">Reference proteome</keyword>
<name>A0A1U9JU52_9HYPH</name>
<feature type="signal peptide" evidence="1">
    <location>
        <begin position="1"/>
        <end position="29"/>
    </location>
</feature>
<proteinExistence type="predicted"/>
<dbReference type="EMBL" id="CP017315">
    <property type="protein sequence ID" value="AQS41382.1"/>
    <property type="molecule type" value="Genomic_DNA"/>
</dbReference>
<evidence type="ECO:0000313" key="2">
    <source>
        <dbReference type="EMBL" id="AQS41382.1"/>
    </source>
</evidence>
<gene>
    <name evidence="2" type="primary">ialB</name>
    <name evidence="2" type="ORF">BHV28_06790</name>
</gene>
<feature type="chain" id="PRO_5012934012" evidence="1">
    <location>
        <begin position="30"/>
        <end position="204"/>
    </location>
</feature>
<protein>
    <submittedName>
        <fullName evidence="2">Invasion associated locus B family protein</fullName>
    </submittedName>
</protein>
<evidence type="ECO:0000256" key="1">
    <source>
        <dbReference type="SAM" id="SignalP"/>
    </source>
</evidence>
<dbReference type="InterPro" id="IPR038696">
    <property type="entry name" value="IalB_sf"/>
</dbReference>
<dbReference type="InterPro" id="IPR010642">
    <property type="entry name" value="Invasion_prot_B"/>
</dbReference>
<evidence type="ECO:0000313" key="3">
    <source>
        <dbReference type="Proteomes" id="UP000188912"/>
    </source>
</evidence>
<sequence>MLMKKTFSAASALAGVAALFVVSSAPSMAQGVMQDWYKACSKQGEADVCFTASSIVSGTGQPLTEIRLFEVKGPKNQKRISILVPTGRFIPAGVKLKVDGGKDLVVPYFFCNGPFCNAEADFNDTLINAMKKGTALTVTSVNFRGVENPIEIPLKGFTQAFTGPGMREEDLRKEDEKLQRAIGEQAGAIEQRMRAEQEKARQAD</sequence>
<accession>A0A1U9JU52</accession>
<dbReference type="AlphaFoldDB" id="A0A1U9JU52"/>
<dbReference type="Gene3D" id="2.60.40.1880">
    <property type="entry name" value="Invasion associated locus B (IalB) protein"/>
    <property type="match status" value="1"/>
</dbReference>
<dbReference type="Pfam" id="PF06776">
    <property type="entry name" value="IalB"/>
    <property type="match status" value="1"/>
</dbReference>